<dbReference type="Gene3D" id="3.30.530.20">
    <property type="match status" value="1"/>
</dbReference>
<evidence type="ECO:0000313" key="4">
    <source>
        <dbReference type="Proteomes" id="UP001165060"/>
    </source>
</evidence>
<evidence type="ECO:0000313" key="3">
    <source>
        <dbReference type="EMBL" id="GMI25883.1"/>
    </source>
</evidence>
<sequence length="547" mass="58613">MNLALSELQANAAVASLLRRSASLLESKTAEAESLRARLSAAEAELLLIRKQHELVRREDTLFDSMTTTTSKTRMEKVGCALVHLELAQLRRHFLEFLDQTLPAPPSAGRPPPEAIVRAVSSDASSQAVGDTVVLMYRGLAVRNKTGITTHQELFEFHLLLSSDPAAPGLVRLETLPDAQAGRLCGAAHLAQLGEKRRAATLAAGALHGARRLRRAVVAGRIELSAARFGCTALAVTVEAPTAGADQPALPSAARRRLSAVSAVAGGAGAGREPPSPGVAPGGAGLSPEAAEAALSFLACAARNLHGRFARYEEVDEATWADFTARGVPGAPGLSKQEGQLFAKSLAYDNKPWTRILGTVLDTVEYFVVAEKGSAAWGKAVGTVDASVDRVHAWLGFLMSNERCLDHTETEGSLPRAELEVPNSRSKIQVIGVKMPGAIGNRIFVMWYTWLKKEDGTVFVALAPHDDIGDCPEKQRADEILKANHSLVLAKVHGYYEIKPLAENVCRLTFVAQGQMGGNVPNFAMTWAINHLVKMWVSIQKGVETTR</sequence>
<comment type="caution">
    <text evidence="3">The sequence shown here is derived from an EMBL/GenBank/DDBJ whole genome shotgun (WGS) entry which is preliminary data.</text>
</comment>
<evidence type="ECO:0000256" key="1">
    <source>
        <dbReference type="SAM" id="Coils"/>
    </source>
</evidence>
<feature type="coiled-coil region" evidence="1">
    <location>
        <begin position="25"/>
        <end position="52"/>
    </location>
</feature>
<reference evidence="3 4" key="1">
    <citation type="journal article" date="2023" name="Commun. Biol.">
        <title>Genome analysis of Parmales, the sister group of diatoms, reveals the evolutionary specialization of diatoms from phago-mixotrophs to photoautotrophs.</title>
        <authorList>
            <person name="Ban H."/>
            <person name="Sato S."/>
            <person name="Yoshikawa S."/>
            <person name="Yamada K."/>
            <person name="Nakamura Y."/>
            <person name="Ichinomiya M."/>
            <person name="Sato N."/>
            <person name="Blanc-Mathieu R."/>
            <person name="Endo H."/>
            <person name="Kuwata A."/>
            <person name="Ogata H."/>
        </authorList>
    </citation>
    <scope>NUCLEOTIDE SEQUENCE [LARGE SCALE GENOMIC DNA]</scope>
</reference>
<proteinExistence type="predicted"/>
<evidence type="ECO:0008006" key="5">
    <source>
        <dbReference type="Google" id="ProtNLM"/>
    </source>
</evidence>
<name>A0ABQ6MGW4_9STRA</name>
<dbReference type="Proteomes" id="UP001165060">
    <property type="component" value="Unassembled WGS sequence"/>
</dbReference>
<feature type="region of interest" description="Disordered" evidence="2">
    <location>
        <begin position="265"/>
        <end position="285"/>
    </location>
</feature>
<dbReference type="SUPFAM" id="SSF55961">
    <property type="entry name" value="Bet v1-like"/>
    <property type="match status" value="1"/>
</dbReference>
<keyword evidence="1" id="KW-0175">Coiled coil</keyword>
<protein>
    <recommendedName>
        <fullName evidence="5">START domain-containing protein</fullName>
    </recommendedName>
</protein>
<evidence type="ECO:0000256" key="2">
    <source>
        <dbReference type="SAM" id="MobiDB-lite"/>
    </source>
</evidence>
<accession>A0ABQ6MGW4</accession>
<dbReference type="InterPro" id="IPR023393">
    <property type="entry name" value="START-like_dom_sf"/>
</dbReference>
<dbReference type="EMBL" id="BRYB01002817">
    <property type="protein sequence ID" value="GMI25883.1"/>
    <property type="molecule type" value="Genomic_DNA"/>
</dbReference>
<keyword evidence="4" id="KW-1185">Reference proteome</keyword>
<organism evidence="3 4">
    <name type="scientific">Tetraparma gracilis</name>
    <dbReference type="NCBI Taxonomy" id="2962635"/>
    <lineage>
        <taxon>Eukaryota</taxon>
        <taxon>Sar</taxon>
        <taxon>Stramenopiles</taxon>
        <taxon>Ochrophyta</taxon>
        <taxon>Bolidophyceae</taxon>
        <taxon>Parmales</taxon>
        <taxon>Triparmaceae</taxon>
        <taxon>Tetraparma</taxon>
    </lineage>
</organism>
<gene>
    <name evidence="3" type="ORF">TeGR_g11469</name>
</gene>